<evidence type="ECO:0000313" key="2">
    <source>
        <dbReference type="EMBL" id="MFA9461318.1"/>
    </source>
</evidence>
<evidence type="ECO:0000313" key="3">
    <source>
        <dbReference type="Proteomes" id="UP001575181"/>
    </source>
</evidence>
<dbReference type="InterPro" id="IPR032710">
    <property type="entry name" value="NTF2-like_dom_sf"/>
</dbReference>
<gene>
    <name evidence="2" type="ORF">ACERLL_10820</name>
</gene>
<keyword evidence="3" id="KW-1185">Reference proteome</keyword>
<dbReference type="Pfam" id="PF12680">
    <property type="entry name" value="SnoaL_2"/>
    <property type="match status" value="1"/>
</dbReference>
<feature type="domain" description="SnoaL-like" evidence="1">
    <location>
        <begin position="11"/>
        <end position="116"/>
    </location>
</feature>
<reference evidence="2 3" key="1">
    <citation type="submission" date="2024-08" db="EMBL/GenBank/DDBJ databases">
        <title>Whole-genome sequencing of halo(alkali)philic microorganisms from hypersaline lakes.</title>
        <authorList>
            <person name="Sorokin D.Y."/>
            <person name="Merkel A.Y."/>
            <person name="Messina E."/>
            <person name="Yakimov M."/>
        </authorList>
    </citation>
    <scope>NUCLEOTIDE SEQUENCE [LARGE SCALE GENOMIC DNA]</scope>
    <source>
        <strain evidence="2 3">Cl-TMA</strain>
    </source>
</reference>
<comment type="caution">
    <text evidence="2">The sequence shown here is derived from an EMBL/GenBank/DDBJ whole genome shotgun (WGS) entry which is preliminary data.</text>
</comment>
<dbReference type="EMBL" id="JBGUAW010000007">
    <property type="protein sequence ID" value="MFA9461318.1"/>
    <property type="molecule type" value="Genomic_DNA"/>
</dbReference>
<proteinExistence type="predicted"/>
<dbReference type="InterPro" id="IPR037401">
    <property type="entry name" value="SnoaL-like"/>
</dbReference>
<organism evidence="2 3">
    <name type="scientific">Thiohalorhabdus methylotrophus</name>
    <dbReference type="NCBI Taxonomy" id="3242694"/>
    <lineage>
        <taxon>Bacteria</taxon>
        <taxon>Pseudomonadati</taxon>
        <taxon>Pseudomonadota</taxon>
        <taxon>Gammaproteobacteria</taxon>
        <taxon>Thiohalorhabdales</taxon>
        <taxon>Thiohalorhabdaceae</taxon>
        <taxon>Thiohalorhabdus</taxon>
    </lineage>
</organism>
<name>A0ABV4TXP8_9GAMM</name>
<dbReference type="Proteomes" id="UP001575181">
    <property type="component" value="Unassembled WGS sequence"/>
</dbReference>
<sequence length="133" mass="15162">MRESTRQLLGRYFRAYNARDIEKLLLLVHDDLLHDVETCRREIGKQAFARFLAAKNARCDEHVYDLEILVSRDGRHAAAEYKVLGFFLEPGDRPAPSAETYRVGAGTFFDVRDGRIGRISSYGGRWGLWGQAA</sequence>
<accession>A0ABV4TXP8</accession>
<evidence type="ECO:0000259" key="1">
    <source>
        <dbReference type="Pfam" id="PF12680"/>
    </source>
</evidence>
<dbReference type="RefSeq" id="WP_373656107.1">
    <property type="nucleotide sequence ID" value="NZ_JBGUAW010000007.1"/>
</dbReference>
<dbReference type="Gene3D" id="3.10.450.50">
    <property type="match status" value="1"/>
</dbReference>
<protein>
    <submittedName>
        <fullName evidence="2">Nuclear transport factor 2 family protein</fullName>
    </submittedName>
</protein>
<dbReference type="SUPFAM" id="SSF54427">
    <property type="entry name" value="NTF2-like"/>
    <property type="match status" value="1"/>
</dbReference>